<feature type="region of interest" description="Disordered" evidence="3">
    <location>
        <begin position="227"/>
        <end position="249"/>
    </location>
</feature>
<sequence>MAQRAFWKGWLKLSLVTCRVAMTPATTEREKVRFHTLDRETGSRVVARYVDEATGKAVDEADEARGYQTGDDSYLLIEDEDLEQIALESARTIDIERFVPRDGIGWAYLDKPHYLVPDDAVGAEAFAVIRSAMAQSGMAALARLVLYRRERGVMIEPRERGLVLWTLRYGDEVRAFDGAPPDAPKPDKAALALVKKLIAERTQVWSPDMVEDPVQQGLLDLIAAKARSKTRKRPARKPDAAPSEAAPGNVIDIMDALKRSLATGKGRKK</sequence>
<dbReference type="RefSeq" id="WP_138399912.1">
    <property type="nucleotide sequence ID" value="NZ_JBAFVI010000008.1"/>
</dbReference>
<keyword evidence="1 2" id="KW-0238">DNA-binding</keyword>
<dbReference type="SMART" id="SM00559">
    <property type="entry name" value="Ku78"/>
    <property type="match status" value="1"/>
</dbReference>
<dbReference type="GO" id="GO:0006303">
    <property type="term" value="P:double-strand break repair via nonhomologous end joining"/>
    <property type="evidence" value="ECO:0007669"/>
    <property type="project" value="UniProtKB-UniRule"/>
</dbReference>
<dbReference type="PIRSF" id="PIRSF006493">
    <property type="entry name" value="Prok_Ku"/>
    <property type="match status" value="1"/>
</dbReference>
<dbReference type="EMBL" id="VAUP01000028">
    <property type="protein sequence ID" value="TLX42551.1"/>
    <property type="molecule type" value="Genomic_DNA"/>
</dbReference>
<proteinExistence type="inferred from homology"/>
<dbReference type="OrthoDB" id="9780854at2"/>
<gene>
    <name evidence="2" type="primary">ku</name>
    <name evidence="5" type="ORF">FBQ73_12990</name>
</gene>
<evidence type="ECO:0000256" key="1">
    <source>
        <dbReference type="ARBA" id="ARBA00023125"/>
    </source>
</evidence>
<dbReference type="GeneID" id="95774373"/>
<feature type="domain" description="Ku" evidence="4">
    <location>
        <begin position="55"/>
        <end position="184"/>
    </location>
</feature>
<dbReference type="InterPro" id="IPR016194">
    <property type="entry name" value="SPOC-like_C_dom_sf"/>
</dbReference>
<organism evidence="5 6">
    <name type="scientific">Xanthobacter autotrophicus</name>
    <dbReference type="NCBI Taxonomy" id="280"/>
    <lineage>
        <taxon>Bacteria</taxon>
        <taxon>Pseudomonadati</taxon>
        <taxon>Pseudomonadota</taxon>
        <taxon>Alphaproteobacteria</taxon>
        <taxon>Hyphomicrobiales</taxon>
        <taxon>Xanthobacteraceae</taxon>
        <taxon>Xanthobacter</taxon>
    </lineage>
</organism>
<dbReference type="NCBIfam" id="TIGR02772">
    <property type="entry name" value="Ku_bact"/>
    <property type="match status" value="1"/>
</dbReference>
<dbReference type="InterPro" id="IPR009187">
    <property type="entry name" value="Prok_Ku"/>
</dbReference>
<dbReference type="GO" id="GO:0006310">
    <property type="term" value="P:DNA recombination"/>
    <property type="evidence" value="ECO:0007669"/>
    <property type="project" value="UniProtKB-KW"/>
</dbReference>
<evidence type="ECO:0000256" key="3">
    <source>
        <dbReference type="SAM" id="MobiDB-lite"/>
    </source>
</evidence>
<keyword evidence="2" id="KW-0233">DNA recombination</keyword>
<dbReference type="HAMAP" id="MF_01875">
    <property type="entry name" value="Prokaryotic_Ku"/>
    <property type="match status" value="1"/>
</dbReference>
<dbReference type="InterPro" id="IPR006164">
    <property type="entry name" value="DNA_bd_Ku70/Ku80"/>
</dbReference>
<evidence type="ECO:0000313" key="6">
    <source>
        <dbReference type="Proteomes" id="UP000305131"/>
    </source>
</evidence>
<comment type="similarity">
    <text evidence="2">Belongs to the prokaryotic Ku family.</text>
</comment>
<reference evidence="5 6" key="1">
    <citation type="submission" date="2019-05" db="EMBL/GenBank/DDBJ databases">
        <authorList>
            <person name="Zhou X."/>
        </authorList>
    </citation>
    <scope>NUCLEOTIDE SEQUENCE [LARGE SCALE GENOMIC DNA]</scope>
    <source>
        <strain evidence="5 6">DSM 432</strain>
    </source>
</reference>
<dbReference type="Proteomes" id="UP000305131">
    <property type="component" value="Unassembled WGS sequence"/>
</dbReference>
<name>A0A6C1KFK2_XANAU</name>
<dbReference type="SUPFAM" id="SSF100939">
    <property type="entry name" value="SPOC domain-like"/>
    <property type="match status" value="1"/>
</dbReference>
<protein>
    <recommendedName>
        <fullName evidence="2">Non-homologous end joining protein Ku</fullName>
    </recommendedName>
</protein>
<dbReference type="Pfam" id="PF02735">
    <property type="entry name" value="Ku"/>
    <property type="match status" value="1"/>
</dbReference>
<evidence type="ECO:0000313" key="5">
    <source>
        <dbReference type="EMBL" id="TLX42551.1"/>
    </source>
</evidence>
<keyword evidence="2" id="KW-0234">DNA repair</keyword>
<dbReference type="PANTHER" id="PTHR41251">
    <property type="entry name" value="NON-HOMOLOGOUS END JOINING PROTEIN KU"/>
    <property type="match status" value="1"/>
</dbReference>
<evidence type="ECO:0000256" key="2">
    <source>
        <dbReference type="HAMAP-Rule" id="MF_01875"/>
    </source>
</evidence>
<evidence type="ECO:0000259" key="4">
    <source>
        <dbReference type="SMART" id="SM00559"/>
    </source>
</evidence>
<comment type="caution">
    <text evidence="5">The sequence shown here is derived from an EMBL/GenBank/DDBJ whole genome shotgun (WGS) entry which is preliminary data.</text>
</comment>
<dbReference type="AlphaFoldDB" id="A0A6C1KFK2"/>
<comment type="subunit">
    <text evidence="2">Homodimer. Interacts with LigD.</text>
</comment>
<dbReference type="GO" id="GO:0003690">
    <property type="term" value="F:double-stranded DNA binding"/>
    <property type="evidence" value="ECO:0007669"/>
    <property type="project" value="UniProtKB-UniRule"/>
</dbReference>
<comment type="function">
    <text evidence="2">With LigD forms a non-homologous end joining (NHEJ) DNA repair enzyme, which repairs dsDNA breaks with reduced fidelity. Binds linear dsDNA with 5'- and 3'- overhangs but not closed circular dsDNA nor ssDNA. Recruits and stimulates the ligase activity of LigD.</text>
</comment>
<keyword evidence="2" id="KW-0227">DNA damage</keyword>
<accession>A0A6C1KFK2</accession>
<dbReference type="PANTHER" id="PTHR41251:SF1">
    <property type="entry name" value="NON-HOMOLOGOUS END JOINING PROTEIN KU"/>
    <property type="match status" value="1"/>
</dbReference>
<dbReference type="Gene3D" id="2.40.290.10">
    <property type="match status" value="1"/>
</dbReference>